<dbReference type="EMBL" id="RBKT01000001">
    <property type="protein sequence ID" value="RKR92799.1"/>
    <property type="molecule type" value="Genomic_DNA"/>
</dbReference>
<sequence>MTTLADGLLHLLKTEPTLLPPAPKAGNLAAAIEYRRYGEVHDCLRCPEPAGVAYIAHTKIGNRWLDLCWACNHWLQSNLTPPDDWGPTT</sequence>
<dbReference type="OrthoDB" id="4328437at2"/>
<dbReference type="AlphaFoldDB" id="A0A495JX81"/>
<accession>A0A495JX81</accession>
<name>A0A495JX81_9ACTN</name>
<comment type="caution">
    <text evidence="1">The sequence shown here is derived from an EMBL/GenBank/DDBJ whole genome shotgun (WGS) entry which is preliminary data.</text>
</comment>
<proteinExistence type="predicted"/>
<dbReference type="RefSeq" id="WP_121160746.1">
    <property type="nucleotide sequence ID" value="NZ_RBKT01000001.1"/>
</dbReference>
<dbReference type="Proteomes" id="UP000277671">
    <property type="component" value="Unassembled WGS sequence"/>
</dbReference>
<organism evidence="1 2">
    <name type="scientific">Micromonospora pisi</name>
    <dbReference type="NCBI Taxonomy" id="589240"/>
    <lineage>
        <taxon>Bacteria</taxon>
        <taxon>Bacillati</taxon>
        <taxon>Actinomycetota</taxon>
        <taxon>Actinomycetes</taxon>
        <taxon>Micromonosporales</taxon>
        <taxon>Micromonosporaceae</taxon>
        <taxon>Micromonospora</taxon>
    </lineage>
</organism>
<keyword evidence="2" id="KW-1185">Reference proteome</keyword>
<evidence type="ECO:0000313" key="2">
    <source>
        <dbReference type="Proteomes" id="UP000277671"/>
    </source>
</evidence>
<protein>
    <submittedName>
        <fullName evidence="1">Uncharacterized protein</fullName>
    </submittedName>
</protein>
<reference evidence="1 2" key="1">
    <citation type="submission" date="2018-10" db="EMBL/GenBank/DDBJ databases">
        <title>Sequencing the genomes of 1000 actinobacteria strains.</title>
        <authorList>
            <person name="Klenk H.-P."/>
        </authorList>
    </citation>
    <scope>NUCLEOTIDE SEQUENCE [LARGE SCALE GENOMIC DNA]</scope>
    <source>
        <strain evidence="1 2">DSM 45175</strain>
    </source>
</reference>
<evidence type="ECO:0000313" key="1">
    <source>
        <dbReference type="EMBL" id="RKR92799.1"/>
    </source>
</evidence>
<gene>
    <name evidence="1" type="ORF">BDK92_7281</name>
</gene>